<accession>A0A3M2REJ3</accession>
<proteinExistence type="predicted"/>
<name>A0A3M2REJ3_9HYPO</name>
<gene>
    <name evidence="1" type="ORF">CDV36_014911</name>
</gene>
<sequence length="86" mass="10045">MQDTRLGRELQLDPLAFNQQVLHRLTLRAAWLYRPPDPHGRNVDQLVHHRSLVRVMSIFQTRNQALTKKLASLSIAVFNIMSRKTE</sequence>
<organism evidence="1 2">
    <name type="scientific">Fusarium kuroshium</name>
    <dbReference type="NCBI Taxonomy" id="2010991"/>
    <lineage>
        <taxon>Eukaryota</taxon>
        <taxon>Fungi</taxon>
        <taxon>Dikarya</taxon>
        <taxon>Ascomycota</taxon>
        <taxon>Pezizomycotina</taxon>
        <taxon>Sordariomycetes</taxon>
        <taxon>Hypocreomycetidae</taxon>
        <taxon>Hypocreales</taxon>
        <taxon>Nectriaceae</taxon>
        <taxon>Fusarium</taxon>
        <taxon>Fusarium solani species complex</taxon>
    </lineage>
</organism>
<protein>
    <submittedName>
        <fullName evidence="1">Uncharacterized protein</fullName>
    </submittedName>
</protein>
<reference evidence="1 2" key="1">
    <citation type="submission" date="2017-06" db="EMBL/GenBank/DDBJ databases">
        <title>Comparative genomic analysis of Ambrosia Fusariam Clade fungi.</title>
        <authorList>
            <person name="Stajich J.E."/>
            <person name="Carrillo J."/>
            <person name="Kijimoto T."/>
            <person name="Eskalen A."/>
            <person name="O'Donnell K."/>
            <person name="Kasson M."/>
        </authorList>
    </citation>
    <scope>NUCLEOTIDE SEQUENCE [LARGE SCALE GENOMIC DNA]</scope>
    <source>
        <strain evidence="1">UCR3666</strain>
    </source>
</reference>
<dbReference type="Proteomes" id="UP000277212">
    <property type="component" value="Unassembled WGS sequence"/>
</dbReference>
<dbReference type="AlphaFoldDB" id="A0A3M2REJ3"/>
<keyword evidence="2" id="KW-1185">Reference proteome</keyword>
<evidence type="ECO:0000313" key="1">
    <source>
        <dbReference type="EMBL" id="RMJ03564.1"/>
    </source>
</evidence>
<comment type="caution">
    <text evidence="1">The sequence shown here is derived from an EMBL/GenBank/DDBJ whole genome shotgun (WGS) entry which is preliminary data.</text>
</comment>
<dbReference type="EMBL" id="NKUJ01000505">
    <property type="protein sequence ID" value="RMJ03564.1"/>
    <property type="molecule type" value="Genomic_DNA"/>
</dbReference>
<evidence type="ECO:0000313" key="2">
    <source>
        <dbReference type="Proteomes" id="UP000277212"/>
    </source>
</evidence>